<accession>A0A073AZX0</accession>
<feature type="compositionally biased region" description="Pro residues" evidence="1">
    <location>
        <begin position="157"/>
        <end position="167"/>
    </location>
</feature>
<evidence type="ECO:0000313" key="4">
    <source>
        <dbReference type="Proteomes" id="UP000031419"/>
    </source>
</evidence>
<feature type="compositionally biased region" description="Acidic residues" evidence="1">
    <location>
        <begin position="225"/>
        <end position="247"/>
    </location>
</feature>
<feature type="transmembrane region" description="Helical" evidence="2">
    <location>
        <begin position="332"/>
        <end position="352"/>
    </location>
</feature>
<feature type="compositionally biased region" description="Low complexity" evidence="1">
    <location>
        <begin position="144"/>
        <end position="156"/>
    </location>
</feature>
<keyword evidence="2" id="KW-0472">Membrane</keyword>
<feature type="region of interest" description="Disordered" evidence="1">
    <location>
        <begin position="1"/>
        <end position="269"/>
    </location>
</feature>
<protein>
    <recommendedName>
        <fullName evidence="5">Transmembrane protein</fullName>
    </recommendedName>
</protein>
<feature type="compositionally biased region" description="Low complexity" evidence="1">
    <location>
        <begin position="81"/>
        <end position="96"/>
    </location>
</feature>
<dbReference type="RefSeq" id="WP_029719205.1">
    <property type="nucleotide sequence ID" value="NZ_JAJUIW010000009.1"/>
</dbReference>
<dbReference type="eggNOG" id="ENOG50348T2">
    <property type="taxonomic scope" value="Bacteria"/>
</dbReference>
<keyword evidence="2" id="KW-0812">Transmembrane</keyword>
<dbReference type="EMBL" id="JNVU01000014">
    <property type="protein sequence ID" value="KEI45318.1"/>
    <property type="molecule type" value="Genomic_DNA"/>
</dbReference>
<evidence type="ECO:0008006" key="5">
    <source>
        <dbReference type="Google" id="ProtNLM"/>
    </source>
</evidence>
<keyword evidence="4" id="KW-1185">Reference proteome</keyword>
<name>A0A073AZX0_9PSEU</name>
<sequence length="353" mass="37429">MSRDSGAEQPTQRTVAELLAAYGGNSQRPTRRRRRRADDPTETAPQAIIDRVLSDSGKLRPITDEQPPPHRRSRSRSGKDAPQPAQPAQPAGENPAQPEPPAGQGPAAPERPSAPPPASEQGPTSYWTQRFAAGGRSETPEVPPETAAEATVQQPPVAVPQSPPPAAAEPRPVEGVTEQLPKVTEQPVDEAGTEVLDLPTTTAAEQEEQRDQAGYDDSGYGTDDPYGEAGDDYGDDLSDDVDDDYDPELPAGLDAEYDPEEEKEKPRSPAKEWGILIAQGAAGLLGGGAVFFAFQWLWVLNSIAALVAALVVTGALVLIARKVLRTDDLQTILLAVLVGLACTVSPVALLLLN</sequence>
<evidence type="ECO:0000313" key="3">
    <source>
        <dbReference type="EMBL" id="KEI45318.1"/>
    </source>
</evidence>
<feature type="transmembrane region" description="Helical" evidence="2">
    <location>
        <begin position="303"/>
        <end position="320"/>
    </location>
</feature>
<organism evidence="3 4">
    <name type="scientific">Saccharopolyspora rectivirgula</name>
    <dbReference type="NCBI Taxonomy" id="28042"/>
    <lineage>
        <taxon>Bacteria</taxon>
        <taxon>Bacillati</taxon>
        <taxon>Actinomycetota</taxon>
        <taxon>Actinomycetes</taxon>
        <taxon>Pseudonocardiales</taxon>
        <taxon>Pseudonocardiaceae</taxon>
        <taxon>Saccharopolyspora</taxon>
    </lineage>
</organism>
<comment type="caution">
    <text evidence="3">The sequence shown here is derived from an EMBL/GenBank/DDBJ whole genome shotgun (WGS) entry which is preliminary data.</text>
</comment>
<reference evidence="3 4" key="1">
    <citation type="submission" date="2014-06" db="EMBL/GenBank/DDBJ databases">
        <title>Saccharopolyspora rectivirgula DSM-43113 Genome sequencing.</title>
        <authorList>
            <person name="Barrera C."/>
            <person name="Millon L."/>
            <person name="Rognon B."/>
            <person name="Zaugg C."/>
            <person name="Monod M."/>
        </authorList>
    </citation>
    <scope>NUCLEOTIDE SEQUENCE [LARGE SCALE GENOMIC DNA]</scope>
    <source>
        <strain evidence="3 4">DSM 43113</strain>
    </source>
</reference>
<dbReference type="AlphaFoldDB" id="A0A073AZX0"/>
<dbReference type="STRING" id="28042.GU90_05960"/>
<proteinExistence type="predicted"/>
<dbReference type="OrthoDB" id="5173153at2"/>
<evidence type="ECO:0000256" key="2">
    <source>
        <dbReference type="SAM" id="Phobius"/>
    </source>
</evidence>
<feature type="transmembrane region" description="Helical" evidence="2">
    <location>
        <begin position="273"/>
        <end position="297"/>
    </location>
</feature>
<evidence type="ECO:0000256" key="1">
    <source>
        <dbReference type="SAM" id="MobiDB-lite"/>
    </source>
</evidence>
<gene>
    <name evidence="3" type="ORF">GU90_05960</name>
</gene>
<dbReference type="Proteomes" id="UP000031419">
    <property type="component" value="Unassembled WGS sequence"/>
</dbReference>
<keyword evidence="2" id="KW-1133">Transmembrane helix</keyword>